<comment type="caution">
    <text evidence="2">The sequence shown here is derived from an EMBL/GenBank/DDBJ whole genome shotgun (WGS) entry which is preliminary data.</text>
</comment>
<organism evidence="2 3">
    <name type="scientific">Pleuronectes platessa</name>
    <name type="common">European plaice</name>
    <dbReference type="NCBI Taxonomy" id="8262"/>
    <lineage>
        <taxon>Eukaryota</taxon>
        <taxon>Metazoa</taxon>
        <taxon>Chordata</taxon>
        <taxon>Craniata</taxon>
        <taxon>Vertebrata</taxon>
        <taxon>Euteleostomi</taxon>
        <taxon>Actinopterygii</taxon>
        <taxon>Neopterygii</taxon>
        <taxon>Teleostei</taxon>
        <taxon>Neoteleostei</taxon>
        <taxon>Acanthomorphata</taxon>
        <taxon>Carangaria</taxon>
        <taxon>Pleuronectiformes</taxon>
        <taxon>Pleuronectoidei</taxon>
        <taxon>Pleuronectidae</taxon>
        <taxon>Pleuronectes</taxon>
    </lineage>
</organism>
<feature type="compositionally biased region" description="Low complexity" evidence="1">
    <location>
        <begin position="279"/>
        <end position="306"/>
    </location>
</feature>
<feature type="region of interest" description="Disordered" evidence="1">
    <location>
        <begin position="179"/>
        <end position="475"/>
    </location>
</feature>
<dbReference type="EMBL" id="CADEAL010004285">
    <property type="protein sequence ID" value="CAB1456109.1"/>
    <property type="molecule type" value="Genomic_DNA"/>
</dbReference>
<feature type="compositionally biased region" description="Pro residues" evidence="1">
    <location>
        <begin position="340"/>
        <end position="360"/>
    </location>
</feature>
<evidence type="ECO:0000256" key="1">
    <source>
        <dbReference type="SAM" id="MobiDB-lite"/>
    </source>
</evidence>
<evidence type="ECO:0000313" key="3">
    <source>
        <dbReference type="Proteomes" id="UP001153269"/>
    </source>
</evidence>
<feature type="compositionally biased region" description="Basic and acidic residues" evidence="1">
    <location>
        <begin position="31"/>
        <end position="45"/>
    </location>
</feature>
<name>A0A9N7VSP0_PLEPL</name>
<feature type="compositionally biased region" description="Polar residues" evidence="1">
    <location>
        <begin position="627"/>
        <end position="645"/>
    </location>
</feature>
<feature type="compositionally biased region" description="Low complexity" evidence="1">
    <location>
        <begin position="329"/>
        <end position="339"/>
    </location>
</feature>
<feature type="compositionally biased region" description="Basic and acidic residues" evidence="1">
    <location>
        <begin position="593"/>
        <end position="608"/>
    </location>
</feature>
<protein>
    <submittedName>
        <fullName evidence="2">Uncharacterized protein</fullName>
    </submittedName>
</protein>
<feature type="compositionally biased region" description="Pro residues" evidence="1">
    <location>
        <begin position="202"/>
        <end position="220"/>
    </location>
</feature>
<evidence type="ECO:0000313" key="2">
    <source>
        <dbReference type="EMBL" id="CAB1456109.1"/>
    </source>
</evidence>
<gene>
    <name evidence="2" type="ORF">PLEPLA_LOCUS43890</name>
</gene>
<dbReference type="AlphaFoldDB" id="A0A9N7VSP0"/>
<feature type="region of interest" description="Disordered" evidence="1">
    <location>
        <begin position="498"/>
        <end position="531"/>
    </location>
</feature>
<feature type="region of interest" description="Disordered" evidence="1">
    <location>
        <begin position="546"/>
        <end position="748"/>
    </location>
</feature>
<accession>A0A9N7VSP0</accession>
<feature type="compositionally biased region" description="Basic and acidic residues" evidence="1">
    <location>
        <begin position="665"/>
        <end position="689"/>
    </location>
</feature>
<feature type="compositionally biased region" description="Low complexity" evidence="1">
    <location>
        <begin position="434"/>
        <end position="443"/>
    </location>
</feature>
<dbReference type="Proteomes" id="UP001153269">
    <property type="component" value="Unassembled WGS sequence"/>
</dbReference>
<feature type="compositionally biased region" description="Low complexity" evidence="1">
    <location>
        <begin position="59"/>
        <end position="72"/>
    </location>
</feature>
<feature type="compositionally biased region" description="Low complexity" evidence="1">
    <location>
        <begin position="612"/>
        <end position="626"/>
    </location>
</feature>
<feature type="compositionally biased region" description="Polar residues" evidence="1">
    <location>
        <begin position="421"/>
        <end position="433"/>
    </location>
</feature>
<feature type="compositionally biased region" description="Polar residues" evidence="1">
    <location>
        <begin position="706"/>
        <end position="716"/>
    </location>
</feature>
<reference evidence="2" key="1">
    <citation type="submission" date="2020-03" db="EMBL/GenBank/DDBJ databases">
        <authorList>
            <person name="Weist P."/>
        </authorList>
    </citation>
    <scope>NUCLEOTIDE SEQUENCE</scope>
</reference>
<feature type="compositionally biased region" description="Polar residues" evidence="1">
    <location>
        <begin position="364"/>
        <end position="395"/>
    </location>
</feature>
<sequence length="748" mass="79620">MAPPIRAITSPNPHSPALVAPATAQTSRTGAPERHWETRTSRLQDLKPPWRLQPWTRRPGGPSSWPPGGSCSSQHAVHRGHVYVSFVRKSILWERGICHYTARARPTHRPLQCPRFLSHMKVRPEDLRPAGFQSSRPQPPSQGTRLHTHVLAAPKHPSAGGLLKVKTNNLKGCLHLSPDRRRHVVQSRGPSAGRSSAVVVVPCPPPPVTPPPATINPTPPQQNTLHPASGGKKHKPNTVPASPPRSPPAPEEDEEPQEREEAAASVSEPDSELQLRPVGSQLSQGSLSDLSRPPSSSFSRSTNLTSGRSSVLSAAVTRDSDPEDGSSAPQPSQVTSPLLPSLPPSGPDPHQPPLNNPPVREPLSGQTTPLSSRPTSRLHLNSDKPLSSRQSTQSLPGEASLDLPPSSDSDRGLVTPAFPSATWSSCPSPRTTTPRSGSAAGLSPSPPLSRLESHRWPVLPPISPVRGRCGSAASRDSELSCSHSHVFDDLEAIAPSSVSCLSQEQASDSSGGSSPHRELSPGLAALTMGCDSGNLGPLSRVQLLLLDRPEPETSPSPCGLEDGFPPLEDWMQYDAGLTPEGARRPLTAGSISERCDSAGRGQENKSDLSDEGSGSPSSWIIDPSPSANMFRSSCSPCLSDHSCSSVDGGPTEEESDYPGRVGSSADRRSPEGLDHTTAETERKMEERRTKVLTMLSKLQEAAPRQSGRSKASSNFEDSFVRALGPVGPTIRVPHLRSRLRGPALGRGQ</sequence>
<feature type="compositionally biased region" description="Polar residues" evidence="1">
    <location>
        <begin position="498"/>
        <end position="513"/>
    </location>
</feature>
<feature type="region of interest" description="Disordered" evidence="1">
    <location>
        <begin position="1"/>
        <end position="72"/>
    </location>
</feature>
<proteinExistence type="predicted"/>
<keyword evidence="3" id="KW-1185">Reference proteome</keyword>